<comment type="caution">
    <text evidence="2">The sequence shown here is derived from an EMBL/GenBank/DDBJ whole genome shotgun (WGS) entry which is preliminary data.</text>
</comment>
<name>A0A4R9LWQ8_9LEPT</name>
<evidence type="ECO:0000313" key="3">
    <source>
        <dbReference type="Proteomes" id="UP000298058"/>
    </source>
</evidence>
<dbReference type="PRINTS" id="PR00111">
    <property type="entry name" value="ABHYDROLASE"/>
</dbReference>
<dbReference type="InterPro" id="IPR000073">
    <property type="entry name" value="AB_hydrolase_1"/>
</dbReference>
<dbReference type="PANTHER" id="PTHR43798">
    <property type="entry name" value="MONOACYLGLYCEROL LIPASE"/>
    <property type="match status" value="1"/>
</dbReference>
<keyword evidence="3" id="KW-1185">Reference proteome</keyword>
<dbReference type="GO" id="GO:0016020">
    <property type="term" value="C:membrane"/>
    <property type="evidence" value="ECO:0007669"/>
    <property type="project" value="TreeGrafter"/>
</dbReference>
<dbReference type="AlphaFoldDB" id="A0A4R9LWQ8"/>
<dbReference type="GO" id="GO:0047372">
    <property type="term" value="F:monoacylglycerol lipase activity"/>
    <property type="evidence" value="ECO:0007669"/>
    <property type="project" value="TreeGrafter"/>
</dbReference>
<evidence type="ECO:0000313" key="2">
    <source>
        <dbReference type="EMBL" id="TGN17992.1"/>
    </source>
</evidence>
<organism evidence="2 3">
    <name type="scientific">Leptospira idonii</name>
    <dbReference type="NCBI Taxonomy" id="1193500"/>
    <lineage>
        <taxon>Bacteria</taxon>
        <taxon>Pseudomonadati</taxon>
        <taxon>Spirochaetota</taxon>
        <taxon>Spirochaetia</taxon>
        <taxon>Leptospirales</taxon>
        <taxon>Leptospiraceae</taxon>
        <taxon>Leptospira</taxon>
    </lineage>
</organism>
<dbReference type="Proteomes" id="UP000298058">
    <property type="component" value="Unassembled WGS sequence"/>
</dbReference>
<dbReference type="GO" id="GO:0046464">
    <property type="term" value="P:acylglycerol catabolic process"/>
    <property type="evidence" value="ECO:0007669"/>
    <property type="project" value="TreeGrafter"/>
</dbReference>
<dbReference type="PANTHER" id="PTHR43798:SF5">
    <property type="entry name" value="MONOACYLGLYCEROL LIPASE ABHD6"/>
    <property type="match status" value="1"/>
</dbReference>
<evidence type="ECO:0000259" key="1">
    <source>
        <dbReference type="Pfam" id="PF00561"/>
    </source>
</evidence>
<dbReference type="SUPFAM" id="SSF53474">
    <property type="entry name" value="alpha/beta-Hydrolases"/>
    <property type="match status" value="1"/>
</dbReference>
<dbReference type="EMBL" id="RQHW01000051">
    <property type="protein sequence ID" value="TGN17992.1"/>
    <property type="molecule type" value="Genomic_DNA"/>
</dbReference>
<proteinExistence type="predicted"/>
<dbReference type="Gene3D" id="3.40.50.1820">
    <property type="entry name" value="alpha/beta hydrolase"/>
    <property type="match status" value="1"/>
</dbReference>
<dbReference type="InterPro" id="IPR000639">
    <property type="entry name" value="Epox_hydrolase-like"/>
</dbReference>
<gene>
    <name evidence="2" type="ORF">EHS15_15780</name>
</gene>
<reference evidence="2" key="1">
    <citation type="journal article" date="2019" name="PLoS Negl. Trop. Dis.">
        <title>Revisiting the worldwide diversity of Leptospira species in the environment.</title>
        <authorList>
            <person name="Vincent A.T."/>
            <person name="Schiettekatte O."/>
            <person name="Bourhy P."/>
            <person name="Veyrier F.J."/>
            <person name="Picardeau M."/>
        </authorList>
    </citation>
    <scope>NUCLEOTIDE SEQUENCE [LARGE SCALE GENOMIC DNA]</scope>
    <source>
        <strain evidence="2">201300427</strain>
    </source>
</reference>
<dbReference type="OrthoDB" id="252464at2"/>
<dbReference type="PRINTS" id="PR00412">
    <property type="entry name" value="EPOXHYDRLASE"/>
</dbReference>
<dbReference type="InterPro" id="IPR029058">
    <property type="entry name" value="AB_hydrolase_fold"/>
</dbReference>
<dbReference type="Pfam" id="PF00561">
    <property type="entry name" value="Abhydrolase_1"/>
    <property type="match status" value="1"/>
</dbReference>
<sequence length="326" mass="37403">MSTILSFFNKHSFLFSRNTNPFWGIRMFLILTCLFFSVNCSSFLHKTGIMWERSKSDLSKKEIVLGEFRWVYLEGGNSEETVLTIHGFGGEKDHWTRFARTLTGRYRVISPDLPGFGENARIPERTYSILEQSKRLHEFAKSLGLKKYHIVGNSMGGSIAGVYAANYPDEVKTLTLIDTAGIKSPEPSLAMKMYLEGKPNPLLVNSVEDFDRLIRFSFVNPPYIPWPLKTYFAENSIRNREWNESIFRQIRGEGFPLEPLLPKIKAPTLVLWGDQDNIIDKSCTIVLEKKLKVKHKILILPEVGHGPMIEKPKETAEIWADWISEN</sequence>
<accession>A0A4R9LWQ8</accession>
<protein>
    <submittedName>
        <fullName evidence="2">Alpha/beta hydrolase</fullName>
    </submittedName>
</protein>
<dbReference type="InterPro" id="IPR050266">
    <property type="entry name" value="AB_hydrolase_sf"/>
</dbReference>
<feature type="domain" description="AB hydrolase-1" evidence="1">
    <location>
        <begin position="81"/>
        <end position="312"/>
    </location>
</feature>
<keyword evidence="2" id="KW-0378">Hydrolase</keyword>